<feature type="transmembrane region" description="Helical" evidence="4">
    <location>
        <begin position="117"/>
        <end position="134"/>
    </location>
</feature>
<dbReference type="PANTHER" id="PTHR12483:SF115">
    <property type="entry name" value="COPPER TRANSPORT PROTEIN"/>
    <property type="match status" value="1"/>
</dbReference>
<keyword evidence="3 4" id="KW-0472">Membrane</keyword>
<keyword evidence="2 4" id="KW-1133">Transmembrane helix</keyword>
<dbReference type="STRING" id="4829.A0A163K2Q3"/>
<dbReference type="InParanoid" id="A0A163K2Q3"/>
<sequence>MDHSQHHGHEGHDMSPCSMNMIFNWQVQDVCVVFESWHIRTGLGMVISCLVIFAIAAGYEYLRVFASDLDREASLSDAKRNDPSVERQHQMYRSALYALLMGISFWLMLVFMTYNGYLMIALILGAGVGHYIFGQGKLAAARNISCH</sequence>
<keyword evidence="1 4" id="KW-0812">Transmembrane</keyword>
<keyword evidence="4" id="KW-0186">Copper</keyword>
<dbReference type="Pfam" id="PF04145">
    <property type="entry name" value="Ctr"/>
    <property type="match status" value="2"/>
</dbReference>
<dbReference type="PANTHER" id="PTHR12483">
    <property type="entry name" value="SOLUTE CARRIER FAMILY 31 COPPER TRANSPORTERS"/>
    <property type="match status" value="1"/>
</dbReference>
<feature type="transmembrane region" description="Helical" evidence="4">
    <location>
        <begin position="42"/>
        <end position="62"/>
    </location>
</feature>
<evidence type="ECO:0000256" key="3">
    <source>
        <dbReference type="ARBA" id="ARBA00023136"/>
    </source>
</evidence>
<dbReference type="Proteomes" id="UP000078561">
    <property type="component" value="Unassembled WGS sequence"/>
</dbReference>
<dbReference type="OrthoDB" id="161814at2759"/>
<keyword evidence="4" id="KW-0187">Copper transport</keyword>
<protein>
    <recommendedName>
        <fullName evidence="4">Copper transport protein</fullName>
    </recommendedName>
</protein>
<evidence type="ECO:0000256" key="1">
    <source>
        <dbReference type="ARBA" id="ARBA00022692"/>
    </source>
</evidence>
<keyword evidence="4" id="KW-0406">Ion transport</keyword>
<accession>A0A163K2Q3</accession>
<keyword evidence="4" id="KW-0813">Transport</keyword>
<dbReference type="GO" id="GO:0016020">
    <property type="term" value="C:membrane"/>
    <property type="evidence" value="ECO:0007669"/>
    <property type="project" value="UniProtKB-SubCell"/>
</dbReference>
<dbReference type="FunCoup" id="A0A163K2Q3">
    <property type="interactions" value="201"/>
</dbReference>
<dbReference type="InterPro" id="IPR007274">
    <property type="entry name" value="Cop_transporter"/>
</dbReference>
<proteinExistence type="inferred from homology"/>
<reference evidence="5" key="1">
    <citation type="submission" date="2016-04" db="EMBL/GenBank/DDBJ databases">
        <authorList>
            <person name="Evans L.H."/>
            <person name="Alamgir A."/>
            <person name="Owens N."/>
            <person name="Weber N.D."/>
            <person name="Virtaneva K."/>
            <person name="Barbian K."/>
            <person name="Babar A."/>
            <person name="Rosenke K."/>
        </authorList>
    </citation>
    <scope>NUCLEOTIDE SEQUENCE [LARGE SCALE GENOMIC DNA]</scope>
    <source>
        <strain evidence="5">CBS 101.48</strain>
    </source>
</reference>
<gene>
    <name evidence="5" type="primary">ABSGL_13644.1 scaffold 14267</name>
</gene>
<dbReference type="AlphaFoldDB" id="A0A163K2Q3"/>
<keyword evidence="6" id="KW-1185">Reference proteome</keyword>
<comment type="similarity">
    <text evidence="4">Belongs to the copper transporter (Ctr) (TC 1.A.56) family. SLC31A subfamily.</text>
</comment>
<feature type="transmembrane region" description="Helical" evidence="4">
    <location>
        <begin position="94"/>
        <end position="111"/>
    </location>
</feature>
<organism evidence="5">
    <name type="scientific">Absidia glauca</name>
    <name type="common">Pin mould</name>
    <dbReference type="NCBI Taxonomy" id="4829"/>
    <lineage>
        <taxon>Eukaryota</taxon>
        <taxon>Fungi</taxon>
        <taxon>Fungi incertae sedis</taxon>
        <taxon>Mucoromycota</taxon>
        <taxon>Mucoromycotina</taxon>
        <taxon>Mucoromycetes</taxon>
        <taxon>Mucorales</taxon>
        <taxon>Cunninghamellaceae</taxon>
        <taxon>Absidia</taxon>
    </lineage>
</organism>
<evidence type="ECO:0000313" key="6">
    <source>
        <dbReference type="Proteomes" id="UP000078561"/>
    </source>
</evidence>
<evidence type="ECO:0000256" key="2">
    <source>
        <dbReference type="ARBA" id="ARBA00022989"/>
    </source>
</evidence>
<dbReference type="GO" id="GO:0005375">
    <property type="term" value="F:copper ion transmembrane transporter activity"/>
    <property type="evidence" value="ECO:0007669"/>
    <property type="project" value="UniProtKB-UniRule"/>
</dbReference>
<dbReference type="EMBL" id="LT554871">
    <property type="protein sequence ID" value="SAM07986.1"/>
    <property type="molecule type" value="Genomic_DNA"/>
</dbReference>
<comment type="subcellular location">
    <subcellularLocation>
        <location evidence="4">Membrane</location>
        <topology evidence="4">Multi-pass membrane protein</topology>
    </subcellularLocation>
</comment>
<name>A0A163K2Q3_ABSGL</name>
<evidence type="ECO:0000256" key="4">
    <source>
        <dbReference type="RuleBase" id="RU367022"/>
    </source>
</evidence>
<evidence type="ECO:0000313" key="5">
    <source>
        <dbReference type="EMBL" id="SAM07986.1"/>
    </source>
</evidence>
<dbReference type="OMA" id="DITEYCH"/>